<dbReference type="EMBL" id="SIUB01000005">
    <property type="protein sequence ID" value="TBN52453.1"/>
    <property type="molecule type" value="Genomic_DNA"/>
</dbReference>
<dbReference type="Pfam" id="PF25944">
    <property type="entry name" value="Beta-barrel_RND"/>
    <property type="match status" value="1"/>
</dbReference>
<feature type="domain" description="Multidrug resistance protein MdtA-like barrel-sandwich hybrid" evidence="9">
    <location>
        <begin position="70"/>
        <end position="211"/>
    </location>
</feature>
<dbReference type="AlphaFoldDB" id="A0A4Q9GMN3"/>
<sequence length="390" mass="41181">MAGRTIFVLVLAALAGGGYVAWRSYGHADAAPQHAAAAPAKPVPVQTVAARRADVPVSLTGLATVQPLTVVTVRSRIDGEVLKVGFAEGQMVAEGDLLAQIDPRPYQASLDQAKAKQAQDEAQLANALRDLARSERLVESNFTSRQQVDGQRATVAQLRAQIEGDKAAVESAQVQLDYTTIRAPMAGRAGFHLVDRGNLVRATDATGIVTLSQIQPITAVVTLPERDFLEVADAMKRGPVKAVALAPDGRELATGELDVLNSQIDQQTGTFRAKAKFANADSRLWPGQSVSVRAFVNTLQNVVTVPEDAVQRGPDGYFAFVVKTDATAEKRGLTVGRQAEGVAVIQRGLDDGDEVVAVGASRVTQGAHLEARPVSGVAQASRRSGESVTQ</sequence>
<feature type="domain" description="Multidrug resistance protein MdtA-like beta-barrel" evidence="10">
    <location>
        <begin position="216"/>
        <end position="294"/>
    </location>
</feature>
<dbReference type="InterPro" id="IPR058627">
    <property type="entry name" value="MdtA-like_C"/>
</dbReference>
<feature type="domain" description="Multidrug resistance protein MdtA-like C-terminal permuted SH3" evidence="11">
    <location>
        <begin position="301"/>
        <end position="360"/>
    </location>
</feature>
<evidence type="ECO:0000256" key="1">
    <source>
        <dbReference type="ARBA" id="ARBA00004236"/>
    </source>
</evidence>
<dbReference type="Gene3D" id="2.40.50.100">
    <property type="match status" value="1"/>
</dbReference>
<dbReference type="GO" id="GO:0015562">
    <property type="term" value="F:efflux transmembrane transporter activity"/>
    <property type="evidence" value="ECO:0007669"/>
    <property type="project" value="TreeGrafter"/>
</dbReference>
<dbReference type="PANTHER" id="PTHR30469:SF36">
    <property type="entry name" value="BLL3903 PROTEIN"/>
    <property type="match status" value="1"/>
</dbReference>
<dbReference type="InterPro" id="IPR058625">
    <property type="entry name" value="MdtA-like_BSH"/>
</dbReference>
<comment type="caution">
    <text evidence="12">The sequence shown here is derived from an EMBL/GenBank/DDBJ whole genome shotgun (WGS) entry which is preliminary data.</text>
</comment>
<evidence type="ECO:0000256" key="2">
    <source>
        <dbReference type="ARBA" id="ARBA00009477"/>
    </source>
</evidence>
<proteinExistence type="inferred from homology"/>
<evidence type="ECO:0000256" key="7">
    <source>
        <dbReference type="SAM" id="Coils"/>
    </source>
</evidence>
<dbReference type="Gene3D" id="1.10.287.470">
    <property type="entry name" value="Helix hairpin bin"/>
    <property type="match status" value="1"/>
</dbReference>
<dbReference type="RefSeq" id="WP_131003687.1">
    <property type="nucleotide sequence ID" value="NZ_JBHSZR010000013.1"/>
</dbReference>
<dbReference type="Pfam" id="PF25967">
    <property type="entry name" value="RND-MFP_C"/>
    <property type="match status" value="1"/>
</dbReference>
<dbReference type="SUPFAM" id="SSF111369">
    <property type="entry name" value="HlyD-like secretion proteins"/>
    <property type="match status" value="1"/>
</dbReference>
<dbReference type="Proteomes" id="UP000291613">
    <property type="component" value="Unassembled WGS sequence"/>
</dbReference>
<keyword evidence="4" id="KW-1003">Cell membrane</keyword>
<dbReference type="Pfam" id="PF25876">
    <property type="entry name" value="HH_MFP_RND"/>
    <property type="match status" value="1"/>
</dbReference>
<dbReference type="Gene3D" id="2.40.420.20">
    <property type="match status" value="1"/>
</dbReference>
<protein>
    <submittedName>
        <fullName evidence="12">Efflux RND transporter periplasmic adaptor subunit</fullName>
    </submittedName>
</protein>
<feature type="coiled-coil region" evidence="7">
    <location>
        <begin position="110"/>
        <end position="175"/>
    </location>
</feature>
<gene>
    <name evidence="12" type="ORF">EYR15_11485</name>
</gene>
<evidence type="ECO:0000256" key="6">
    <source>
        <dbReference type="ARBA" id="ARBA00023136"/>
    </source>
</evidence>
<evidence type="ECO:0000259" key="11">
    <source>
        <dbReference type="Pfam" id="PF25967"/>
    </source>
</evidence>
<dbReference type="InterPro" id="IPR058624">
    <property type="entry name" value="MdtA-like_HH"/>
</dbReference>
<dbReference type="OrthoDB" id="9783047at2"/>
<keyword evidence="6" id="KW-0472">Membrane</keyword>
<dbReference type="Pfam" id="PF25917">
    <property type="entry name" value="BSH_RND"/>
    <property type="match status" value="1"/>
</dbReference>
<evidence type="ECO:0000313" key="12">
    <source>
        <dbReference type="EMBL" id="TBN52453.1"/>
    </source>
</evidence>
<keyword evidence="5" id="KW-0997">Cell inner membrane</keyword>
<keyword evidence="7" id="KW-0175">Coiled coil</keyword>
<evidence type="ECO:0000256" key="3">
    <source>
        <dbReference type="ARBA" id="ARBA00022448"/>
    </source>
</evidence>
<feature type="domain" description="Multidrug resistance protein MdtA-like alpha-helical hairpin" evidence="8">
    <location>
        <begin position="110"/>
        <end position="179"/>
    </location>
</feature>
<dbReference type="NCBIfam" id="TIGR01730">
    <property type="entry name" value="RND_mfp"/>
    <property type="match status" value="1"/>
</dbReference>
<dbReference type="PANTHER" id="PTHR30469">
    <property type="entry name" value="MULTIDRUG RESISTANCE PROTEIN MDTA"/>
    <property type="match status" value="1"/>
</dbReference>
<evidence type="ECO:0000259" key="8">
    <source>
        <dbReference type="Pfam" id="PF25876"/>
    </source>
</evidence>
<dbReference type="Gene3D" id="2.40.30.170">
    <property type="match status" value="1"/>
</dbReference>
<dbReference type="InterPro" id="IPR058626">
    <property type="entry name" value="MdtA-like_b-barrel"/>
</dbReference>
<evidence type="ECO:0000256" key="5">
    <source>
        <dbReference type="ARBA" id="ARBA00022519"/>
    </source>
</evidence>
<evidence type="ECO:0000256" key="4">
    <source>
        <dbReference type="ARBA" id="ARBA00022475"/>
    </source>
</evidence>
<keyword evidence="3" id="KW-0813">Transport</keyword>
<comment type="similarity">
    <text evidence="2">Belongs to the membrane fusion protein (MFP) (TC 8.A.1) family.</text>
</comment>
<organism evidence="12 13">
    <name type="scientific">Hansschlegelia quercus</name>
    <dbReference type="NCBI Taxonomy" id="2528245"/>
    <lineage>
        <taxon>Bacteria</taxon>
        <taxon>Pseudomonadati</taxon>
        <taxon>Pseudomonadota</taxon>
        <taxon>Alphaproteobacteria</taxon>
        <taxon>Hyphomicrobiales</taxon>
        <taxon>Methylopilaceae</taxon>
        <taxon>Hansschlegelia</taxon>
    </lineage>
</organism>
<keyword evidence="13" id="KW-1185">Reference proteome</keyword>
<evidence type="ECO:0000259" key="10">
    <source>
        <dbReference type="Pfam" id="PF25944"/>
    </source>
</evidence>
<dbReference type="InterPro" id="IPR006143">
    <property type="entry name" value="RND_pump_MFP"/>
</dbReference>
<comment type="subcellular location">
    <subcellularLocation>
        <location evidence="1">Cell membrane</location>
    </subcellularLocation>
</comment>
<accession>A0A4Q9GMN3</accession>
<evidence type="ECO:0000259" key="9">
    <source>
        <dbReference type="Pfam" id="PF25917"/>
    </source>
</evidence>
<reference evidence="12 13" key="1">
    <citation type="submission" date="2019-02" db="EMBL/GenBank/DDBJ databases">
        <title>Hansschlegelia quercus sp. nov., a novel methylotrophic bacterium from buds of oak (Quercus robur L.).</title>
        <authorList>
            <person name="Agafonova N.V."/>
            <person name="Kaparullina E.N."/>
            <person name="Grouzdev D.S."/>
            <person name="Doronina N.V."/>
        </authorList>
    </citation>
    <scope>NUCLEOTIDE SEQUENCE [LARGE SCALE GENOMIC DNA]</scope>
    <source>
        <strain evidence="12 13">Dub</strain>
    </source>
</reference>
<evidence type="ECO:0000313" key="13">
    <source>
        <dbReference type="Proteomes" id="UP000291613"/>
    </source>
</evidence>
<dbReference type="GO" id="GO:1990281">
    <property type="term" value="C:efflux pump complex"/>
    <property type="evidence" value="ECO:0007669"/>
    <property type="project" value="TreeGrafter"/>
</dbReference>
<name>A0A4Q9GMN3_9HYPH</name>